<dbReference type="InterPro" id="IPR051257">
    <property type="entry name" value="Diverse_CBS-Domain"/>
</dbReference>
<dbReference type="InterPro" id="IPR048125">
    <property type="entry name" value="CBS_CbpB"/>
</dbReference>
<dbReference type="InterPro" id="IPR046342">
    <property type="entry name" value="CBS_dom_sf"/>
</dbReference>
<feature type="domain" description="CBS" evidence="3">
    <location>
        <begin position="18"/>
        <end position="79"/>
    </location>
</feature>
<evidence type="ECO:0000256" key="1">
    <source>
        <dbReference type="ARBA" id="ARBA00023122"/>
    </source>
</evidence>
<dbReference type="KEGG" id="psua:FLK61_30225"/>
<dbReference type="PROSITE" id="PS51371">
    <property type="entry name" value="CBS"/>
    <property type="match status" value="1"/>
</dbReference>
<accession>A0A859FKB4</accession>
<dbReference type="SMART" id="SM00116">
    <property type="entry name" value="CBS"/>
    <property type="match status" value="1"/>
</dbReference>
<dbReference type="SUPFAM" id="SSF54631">
    <property type="entry name" value="CBS-domain pair"/>
    <property type="match status" value="1"/>
</dbReference>
<dbReference type="CDD" id="cd04643">
    <property type="entry name" value="CBS_pair_bac"/>
    <property type="match status" value="1"/>
</dbReference>
<dbReference type="NCBIfam" id="NF041630">
    <property type="entry name" value="CBS_CbpB"/>
    <property type="match status" value="1"/>
</dbReference>
<keyword evidence="1 2" id="KW-0129">CBS domain</keyword>
<protein>
    <submittedName>
        <fullName evidence="4">CBS domain-containing protein</fullName>
    </submittedName>
</protein>
<proteinExistence type="predicted"/>
<evidence type="ECO:0000313" key="5">
    <source>
        <dbReference type="Proteomes" id="UP000318138"/>
    </source>
</evidence>
<keyword evidence="5" id="KW-1185">Reference proteome</keyword>
<evidence type="ECO:0000259" key="3">
    <source>
        <dbReference type="PROSITE" id="PS51371"/>
    </source>
</evidence>
<name>A0A859FKB4_9BACI</name>
<evidence type="ECO:0000313" key="4">
    <source>
        <dbReference type="EMBL" id="QKS73219.1"/>
    </source>
</evidence>
<dbReference type="Gene3D" id="3.10.580.10">
    <property type="entry name" value="CBS-domain"/>
    <property type="match status" value="1"/>
</dbReference>
<evidence type="ECO:0000256" key="2">
    <source>
        <dbReference type="PROSITE-ProRule" id="PRU00703"/>
    </source>
</evidence>
<organism evidence="4 5">
    <name type="scientific">Paenalkalicoccus suaedae</name>
    <dbReference type="NCBI Taxonomy" id="2592382"/>
    <lineage>
        <taxon>Bacteria</taxon>
        <taxon>Bacillati</taxon>
        <taxon>Bacillota</taxon>
        <taxon>Bacilli</taxon>
        <taxon>Bacillales</taxon>
        <taxon>Bacillaceae</taxon>
        <taxon>Paenalkalicoccus</taxon>
    </lineage>
</organism>
<dbReference type="Pfam" id="PF00571">
    <property type="entry name" value="CBS"/>
    <property type="match status" value="2"/>
</dbReference>
<dbReference type="PANTHER" id="PTHR43080">
    <property type="entry name" value="CBS DOMAIN-CONTAINING PROTEIN CBSX3, MITOCHONDRIAL"/>
    <property type="match status" value="1"/>
</dbReference>
<dbReference type="AlphaFoldDB" id="A0A859FKB4"/>
<reference evidence="5" key="1">
    <citation type="submission" date="2019-07" db="EMBL/GenBank/DDBJ databases">
        <title>Bacillus alkalisoli sp. nov. isolated from saline soil.</title>
        <authorList>
            <person name="Sun J.-Q."/>
            <person name="Xu L."/>
        </authorList>
    </citation>
    <scope>NUCLEOTIDE SEQUENCE [LARGE SCALE GENOMIC DNA]</scope>
    <source>
        <strain evidence="5">M4U3P1</strain>
    </source>
</reference>
<dbReference type="PANTHER" id="PTHR43080:SF30">
    <property type="entry name" value="CYCLIC DI-AMP RECEPTOR B"/>
    <property type="match status" value="1"/>
</dbReference>
<dbReference type="Proteomes" id="UP000318138">
    <property type="component" value="Chromosome"/>
</dbReference>
<sequence>MPNAQEQDVLSGSITAFIIPAEQVACVQPENSLEHALLVLVKSGYTAIPVLGMDNKLNGLISKAQILDSILGIERMEPEKLATWLVSDIMNNDHVSIHKSASFERLMTLLIQYPFVCVEDENGIFEGIIPRSKVLAHLNGFLHDLRRQ</sequence>
<dbReference type="InterPro" id="IPR000644">
    <property type="entry name" value="CBS_dom"/>
</dbReference>
<gene>
    <name evidence="4" type="ORF">FLK61_30225</name>
</gene>
<dbReference type="EMBL" id="CP041372">
    <property type="protein sequence ID" value="QKS73219.1"/>
    <property type="molecule type" value="Genomic_DNA"/>
</dbReference>